<dbReference type="PROSITE" id="PS51820">
    <property type="entry name" value="PA14"/>
    <property type="match status" value="1"/>
</dbReference>
<dbReference type="Gene3D" id="3.20.20.80">
    <property type="entry name" value="Glycosidases"/>
    <property type="match status" value="1"/>
</dbReference>
<dbReference type="InterPro" id="IPR015883">
    <property type="entry name" value="Glyco_hydro_20_cat"/>
</dbReference>
<dbReference type="PRINTS" id="PR00738">
    <property type="entry name" value="GLHYDRLASE20"/>
</dbReference>
<feature type="signal peptide" evidence="7">
    <location>
        <begin position="1"/>
        <end position="23"/>
    </location>
</feature>
<dbReference type="Pfam" id="PF07691">
    <property type="entry name" value="PA14"/>
    <property type="match status" value="1"/>
</dbReference>
<evidence type="ECO:0000313" key="10">
    <source>
        <dbReference type="Proteomes" id="UP000020529"/>
    </source>
</evidence>
<organism evidence="9 10">
    <name type="scientific">Bacteroides fragilis str. 3988T(B)14</name>
    <dbReference type="NCBI Taxonomy" id="1339315"/>
    <lineage>
        <taxon>Bacteria</taxon>
        <taxon>Pseudomonadati</taxon>
        <taxon>Bacteroidota</taxon>
        <taxon>Bacteroidia</taxon>
        <taxon>Bacteroidales</taxon>
        <taxon>Bacteroidaceae</taxon>
        <taxon>Bacteroides</taxon>
    </lineage>
</organism>
<dbReference type="Pfam" id="PF00728">
    <property type="entry name" value="Glyco_hydro_20"/>
    <property type="match status" value="1"/>
</dbReference>
<dbReference type="AlphaFoldDB" id="A0A015SL14"/>
<evidence type="ECO:0000313" key="9">
    <source>
        <dbReference type="EMBL" id="EXY72909.1"/>
    </source>
</evidence>
<dbReference type="GO" id="GO:0030203">
    <property type="term" value="P:glycosaminoglycan metabolic process"/>
    <property type="evidence" value="ECO:0007669"/>
    <property type="project" value="TreeGrafter"/>
</dbReference>
<dbReference type="GO" id="GO:0004563">
    <property type="term" value="F:beta-N-acetylhexosaminidase activity"/>
    <property type="evidence" value="ECO:0007669"/>
    <property type="project" value="UniProtKB-EC"/>
</dbReference>
<keyword evidence="5" id="KW-0326">Glycosidase</keyword>
<evidence type="ECO:0000256" key="1">
    <source>
        <dbReference type="ARBA" id="ARBA00001231"/>
    </source>
</evidence>
<dbReference type="InterPro" id="IPR017853">
    <property type="entry name" value="GH"/>
</dbReference>
<accession>A0A015SL14</accession>
<sequence>MTKPSYKQWIAACTLTSTLLLGACGPAPVTRDASIVPLPNQIQQSGNAFVLTPNTTIGTTDPELQPAAQYLKEILSAATGYDLQVKEGKGTITLAKANIEGKEGAYTLSAKSDRIDITGNSYGGVIAGIESLRQLFPPQIESKQIVDSVAWAIPTAEIQDAPRFEWRGIMLDVSRHFYTKEEVKELLDLMALYKMNKFHWHLTDDQGWRIEIKKYPLLTEKGAWRTFNSHDRSCMKSAKSEDNPDFLIPENKLRIVEGDTLYGGYYTQEDIKEVIEYAKVRGIDIVPEIDMPGHMLAAVSNYSGVACTDKVGWGTTFSSPVCPGKESAMEFCKNVYSELIDLFPYKYVHIGGDEVEKANWKKCPDCQKRMRDNHLKTEEELQSWFIHDMEKFFNAKGKEMIGWDEIIEGGLSPTATVMWWRSWAKDAPAKTTQQGNSIIFTPNGQFYLDYQEDKNSVRNIYNFNPAIEGLTSEQQALVKGVQGNIWCEWIPSRERMQYMAVPRLLAIAELGWSQPSQKNWNDFAQRMANQFERLNIMGINYRIPDLEGFHRNNAFIGEGTVKVTCLDPNAEIHYTTDGSTPTMQSPKYEGPIQVKETTDFTFRTFRPNGKAGDISRTRFIKSEYAPATTVTPSTKGLQAEWYEFKGNKCADITKAPLNGTYPIEKVMIPEKAKGNIGLVIKGFINVPKDDIYTFALLSDDGSTLVIDGEQVIDNDGPHGPREVIGQKALSKGYHPIEVRYFDQNGGQLKMTVTGTEGNEIPTSDLYAN</sequence>
<feature type="domain" description="PA14" evidence="8">
    <location>
        <begin position="632"/>
        <end position="768"/>
    </location>
</feature>
<keyword evidence="4" id="KW-0378">Hydrolase</keyword>
<comment type="catalytic activity">
    <reaction evidence="1">
        <text>Hydrolysis of terminal non-reducing N-acetyl-D-hexosamine residues in N-acetyl-beta-D-hexosaminides.</text>
        <dbReference type="EC" id="3.2.1.52"/>
    </reaction>
</comment>
<dbReference type="EMBL" id="JGCY01000383">
    <property type="protein sequence ID" value="EXY72909.1"/>
    <property type="molecule type" value="Genomic_DNA"/>
</dbReference>
<dbReference type="Pfam" id="PF13287">
    <property type="entry name" value="Fn3_assoc"/>
    <property type="match status" value="1"/>
</dbReference>
<dbReference type="Pfam" id="PF02838">
    <property type="entry name" value="Glyco_hydro_20b"/>
    <property type="match status" value="1"/>
</dbReference>
<dbReference type="InterPro" id="IPR015882">
    <property type="entry name" value="HEX_bac_N"/>
</dbReference>
<evidence type="ECO:0000256" key="4">
    <source>
        <dbReference type="ARBA" id="ARBA00022801"/>
    </source>
</evidence>
<evidence type="ECO:0000256" key="3">
    <source>
        <dbReference type="ARBA" id="ARBA00012663"/>
    </source>
</evidence>
<dbReference type="InterPro" id="IPR013783">
    <property type="entry name" value="Ig-like_fold"/>
</dbReference>
<dbReference type="InterPro" id="IPR029018">
    <property type="entry name" value="Hex-like_dom2"/>
</dbReference>
<dbReference type="SUPFAM" id="SSF51445">
    <property type="entry name" value="(Trans)glycosidases"/>
    <property type="match status" value="1"/>
</dbReference>
<dbReference type="SMART" id="SM00758">
    <property type="entry name" value="PA14"/>
    <property type="match status" value="1"/>
</dbReference>
<dbReference type="Proteomes" id="UP000020529">
    <property type="component" value="Unassembled WGS sequence"/>
</dbReference>
<dbReference type="InterPro" id="IPR037524">
    <property type="entry name" value="PA14/GLEYA"/>
</dbReference>
<dbReference type="EC" id="3.2.1.52" evidence="3"/>
<proteinExistence type="inferred from homology"/>
<evidence type="ECO:0000256" key="6">
    <source>
        <dbReference type="PIRSR" id="PIRSR625705-1"/>
    </source>
</evidence>
<dbReference type="GO" id="GO:0005975">
    <property type="term" value="P:carbohydrate metabolic process"/>
    <property type="evidence" value="ECO:0007669"/>
    <property type="project" value="InterPro"/>
</dbReference>
<dbReference type="RefSeq" id="WP_022348354.1">
    <property type="nucleotide sequence ID" value="NZ_JGCY01000383.1"/>
</dbReference>
<name>A0A015SL14_BACFG</name>
<gene>
    <name evidence="9" type="ORF">M124_3256</name>
</gene>
<keyword evidence="7" id="KW-0732">Signal</keyword>
<feature type="chain" id="PRO_5001476169" description="beta-N-acetylhexosaminidase" evidence="7">
    <location>
        <begin position="24"/>
        <end position="768"/>
    </location>
</feature>
<dbReference type="InterPro" id="IPR026876">
    <property type="entry name" value="Fn3_assoc_repeat"/>
</dbReference>
<evidence type="ECO:0000259" key="8">
    <source>
        <dbReference type="PROSITE" id="PS51820"/>
    </source>
</evidence>
<dbReference type="InterPro" id="IPR011658">
    <property type="entry name" value="PA14_dom"/>
</dbReference>
<evidence type="ECO:0000256" key="5">
    <source>
        <dbReference type="ARBA" id="ARBA00023295"/>
    </source>
</evidence>
<protein>
    <recommendedName>
        <fullName evidence="3">beta-N-acetylhexosaminidase</fullName>
        <ecNumber evidence="3">3.2.1.52</ecNumber>
    </recommendedName>
</protein>
<dbReference type="PANTHER" id="PTHR22600:SF57">
    <property type="entry name" value="BETA-N-ACETYLHEXOSAMINIDASE"/>
    <property type="match status" value="1"/>
</dbReference>
<dbReference type="PANTHER" id="PTHR22600">
    <property type="entry name" value="BETA-HEXOSAMINIDASE"/>
    <property type="match status" value="1"/>
</dbReference>
<dbReference type="CDD" id="cd06563">
    <property type="entry name" value="GH20_chitobiase-like"/>
    <property type="match status" value="1"/>
</dbReference>
<dbReference type="Gene3D" id="3.90.182.10">
    <property type="entry name" value="Toxin - Anthrax Protective Antigen,domain 1"/>
    <property type="match status" value="1"/>
</dbReference>
<dbReference type="SUPFAM" id="SSF55545">
    <property type="entry name" value="beta-N-acetylhexosaminidase-like domain"/>
    <property type="match status" value="1"/>
</dbReference>
<feature type="active site" description="Proton donor" evidence="6">
    <location>
        <position position="354"/>
    </location>
</feature>
<dbReference type="InterPro" id="IPR025705">
    <property type="entry name" value="Beta_hexosaminidase_sua/sub"/>
</dbReference>
<comment type="caution">
    <text evidence="9">The sequence shown here is derived from an EMBL/GenBank/DDBJ whole genome shotgun (WGS) entry which is preliminary data.</text>
</comment>
<dbReference type="PROSITE" id="PS51257">
    <property type="entry name" value="PROKAR_LIPOPROTEIN"/>
    <property type="match status" value="1"/>
</dbReference>
<reference evidence="9 10" key="1">
    <citation type="submission" date="2014-02" db="EMBL/GenBank/DDBJ databases">
        <authorList>
            <person name="Sears C."/>
            <person name="Carroll K."/>
            <person name="Sack B.R."/>
            <person name="Qadri F."/>
            <person name="Myers L.L."/>
            <person name="Chung G.-T."/>
            <person name="Escheverria P."/>
            <person name="Fraser C.M."/>
            <person name="Sadzewicz L."/>
            <person name="Shefchek K.A."/>
            <person name="Tallon L."/>
            <person name="Das S.P."/>
            <person name="Daugherty S."/>
            <person name="Mongodin E.F."/>
        </authorList>
    </citation>
    <scope>NUCLEOTIDE SEQUENCE [LARGE SCALE GENOMIC DNA]</scope>
    <source>
        <strain evidence="10">3988T(B)14</strain>
    </source>
</reference>
<evidence type="ECO:0000256" key="7">
    <source>
        <dbReference type="SAM" id="SignalP"/>
    </source>
</evidence>
<dbReference type="Gene3D" id="2.60.40.10">
    <property type="entry name" value="Immunoglobulins"/>
    <property type="match status" value="1"/>
</dbReference>
<comment type="similarity">
    <text evidence="2">Belongs to the glycosyl hydrolase 20 family.</text>
</comment>
<evidence type="ECO:0000256" key="2">
    <source>
        <dbReference type="ARBA" id="ARBA00006285"/>
    </source>
</evidence>
<dbReference type="Gene3D" id="3.30.379.10">
    <property type="entry name" value="Chitobiase/beta-hexosaminidase domain 2-like"/>
    <property type="match status" value="1"/>
</dbReference>
<dbReference type="SUPFAM" id="SSF56988">
    <property type="entry name" value="Anthrax protective antigen"/>
    <property type="match status" value="1"/>
</dbReference>
<dbReference type="PATRIC" id="fig|1339315.3.peg.3920"/>
<dbReference type="GO" id="GO:0016020">
    <property type="term" value="C:membrane"/>
    <property type="evidence" value="ECO:0007669"/>
    <property type="project" value="TreeGrafter"/>
</dbReference>